<dbReference type="HOGENOM" id="CLU_671750_0_0_1"/>
<gene>
    <name evidence="2" type="ORF">TTHERM_00161430</name>
</gene>
<name>Q22VZ1_TETTS</name>
<keyword evidence="3" id="KW-1185">Reference proteome</keyword>
<dbReference type="AlphaFoldDB" id="Q22VZ1"/>
<keyword evidence="1" id="KW-0175">Coiled coil</keyword>
<dbReference type="EMBL" id="GG662820">
    <property type="protein sequence ID" value="EAR89625.2"/>
    <property type="molecule type" value="Genomic_DNA"/>
</dbReference>
<organism evidence="2 3">
    <name type="scientific">Tetrahymena thermophila (strain SB210)</name>
    <dbReference type="NCBI Taxonomy" id="312017"/>
    <lineage>
        <taxon>Eukaryota</taxon>
        <taxon>Sar</taxon>
        <taxon>Alveolata</taxon>
        <taxon>Ciliophora</taxon>
        <taxon>Intramacronucleata</taxon>
        <taxon>Oligohymenophorea</taxon>
        <taxon>Hymenostomatida</taxon>
        <taxon>Tetrahymenina</taxon>
        <taxon>Tetrahymenidae</taxon>
        <taxon>Tetrahymena</taxon>
    </lineage>
</organism>
<dbReference type="RefSeq" id="XP_001009871.2">
    <property type="nucleotide sequence ID" value="XM_001009871.3"/>
</dbReference>
<dbReference type="InParanoid" id="Q22VZ1"/>
<evidence type="ECO:0000313" key="3">
    <source>
        <dbReference type="Proteomes" id="UP000009168"/>
    </source>
</evidence>
<accession>Q22VZ1</accession>
<proteinExistence type="predicted"/>
<sequence length="410" mass="48105">MSEQLIDTLSQYSSVGSNYTDSEVKSSDAGGSIYQKQKRVSQSGLDLSVEQKTPTNFKMSIEVEKNLQRFSSLQENCSSINVKNKLKELIEQQYTIQIQNLIEELNQTKIEKAILEKKLQLQVKNQIDYISEMRQSIGNNNVRSLEGQSRNSQNISSNSISNFSNNQYVQVLEKLKSQETQQKELQFQVQELTTELKMAKISQSQYKKQIQKLNEILENSKDPKKVENKDDNLSKINELQKQLIEYKQKYESLQQQIKIQATQETMPDDLNEYQKLTQVTESESCYKNNILFSEQSQLELNNKVFNNIREVKYLANKFMKDEERPISYLKKNMNCFLQLDQLQRYKKQKGSVQNIFSNFSLQTLESEYLDNKENLNILQKQIEIEKFKKKVLDTDNNQLYNKLISLYQNQ</sequence>
<evidence type="ECO:0000313" key="2">
    <source>
        <dbReference type="EMBL" id="EAR89625.2"/>
    </source>
</evidence>
<dbReference type="KEGG" id="tet:TTHERM_00161430"/>
<protein>
    <submittedName>
        <fullName evidence="2">Uncharacterized protein</fullName>
    </submittedName>
</protein>
<dbReference type="GeneID" id="7841822"/>
<dbReference type="Proteomes" id="UP000009168">
    <property type="component" value="Unassembled WGS sequence"/>
</dbReference>
<evidence type="ECO:0000256" key="1">
    <source>
        <dbReference type="SAM" id="Coils"/>
    </source>
</evidence>
<reference evidence="3" key="1">
    <citation type="journal article" date="2006" name="PLoS Biol.">
        <title>Macronuclear genome sequence of the ciliate Tetrahymena thermophila, a model eukaryote.</title>
        <authorList>
            <person name="Eisen J.A."/>
            <person name="Coyne R.S."/>
            <person name="Wu M."/>
            <person name="Wu D."/>
            <person name="Thiagarajan M."/>
            <person name="Wortman J.R."/>
            <person name="Badger J.H."/>
            <person name="Ren Q."/>
            <person name="Amedeo P."/>
            <person name="Jones K.M."/>
            <person name="Tallon L.J."/>
            <person name="Delcher A.L."/>
            <person name="Salzberg S.L."/>
            <person name="Silva J.C."/>
            <person name="Haas B.J."/>
            <person name="Majoros W.H."/>
            <person name="Farzad M."/>
            <person name="Carlton J.M."/>
            <person name="Smith R.K. Jr."/>
            <person name="Garg J."/>
            <person name="Pearlman R.E."/>
            <person name="Karrer K.M."/>
            <person name="Sun L."/>
            <person name="Manning G."/>
            <person name="Elde N.C."/>
            <person name="Turkewitz A.P."/>
            <person name="Asai D.J."/>
            <person name="Wilkes D.E."/>
            <person name="Wang Y."/>
            <person name="Cai H."/>
            <person name="Collins K."/>
            <person name="Stewart B.A."/>
            <person name="Lee S.R."/>
            <person name="Wilamowska K."/>
            <person name="Weinberg Z."/>
            <person name="Ruzzo W.L."/>
            <person name="Wloga D."/>
            <person name="Gaertig J."/>
            <person name="Frankel J."/>
            <person name="Tsao C.-C."/>
            <person name="Gorovsky M.A."/>
            <person name="Keeling P.J."/>
            <person name="Waller R.F."/>
            <person name="Patron N.J."/>
            <person name="Cherry J.M."/>
            <person name="Stover N.A."/>
            <person name="Krieger C.J."/>
            <person name="del Toro C."/>
            <person name="Ryder H.F."/>
            <person name="Williamson S.C."/>
            <person name="Barbeau R.A."/>
            <person name="Hamilton E.P."/>
            <person name="Orias E."/>
        </authorList>
    </citation>
    <scope>NUCLEOTIDE SEQUENCE [LARGE SCALE GENOMIC DNA]</scope>
    <source>
        <strain evidence="3">SB210</strain>
    </source>
</reference>
<feature type="coiled-coil region" evidence="1">
    <location>
        <begin position="229"/>
        <end position="263"/>
    </location>
</feature>
<feature type="coiled-coil region" evidence="1">
    <location>
        <begin position="91"/>
        <end position="118"/>
    </location>
</feature>